<comment type="caution">
    <text evidence="2">The sequence shown here is derived from an EMBL/GenBank/DDBJ whole genome shotgun (WGS) entry which is preliminary data.</text>
</comment>
<protein>
    <submittedName>
        <fullName evidence="2">Uncharacterized protein</fullName>
    </submittedName>
</protein>
<feature type="compositionally biased region" description="Polar residues" evidence="1">
    <location>
        <begin position="107"/>
        <end position="126"/>
    </location>
</feature>
<dbReference type="Proteomes" id="UP001367508">
    <property type="component" value="Unassembled WGS sequence"/>
</dbReference>
<dbReference type="EMBL" id="JAYMYQ010000001">
    <property type="protein sequence ID" value="KAK7361046.1"/>
    <property type="molecule type" value="Genomic_DNA"/>
</dbReference>
<sequence>MLAPDLCFGVNGTTSAAAASEPSSVQATGSFTTPTRSEFIPGATRPSSDPMPENLIVEELPPCTFDLPPTVHPTPFGTALHAQSRYRDLLRSLSEGRGCRIAPWGQKQASRSRASGETNSPSSGPMKTTMGAWSPRVGNTFGARLAQLLVVLWKRDPPPHLLDAGWSKIGVPERAIGEEPLFANTHKFSQTFKICKTVLNYL</sequence>
<proteinExistence type="predicted"/>
<accession>A0AAN9MW48</accession>
<evidence type="ECO:0000256" key="1">
    <source>
        <dbReference type="SAM" id="MobiDB-lite"/>
    </source>
</evidence>
<dbReference type="AlphaFoldDB" id="A0AAN9MW48"/>
<keyword evidence="3" id="KW-1185">Reference proteome</keyword>
<reference evidence="2 3" key="1">
    <citation type="submission" date="2024-01" db="EMBL/GenBank/DDBJ databases">
        <title>The genomes of 5 underutilized Papilionoideae crops provide insights into root nodulation and disease resistanc.</title>
        <authorList>
            <person name="Jiang F."/>
        </authorList>
    </citation>
    <scope>NUCLEOTIDE SEQUENCE [LARGE SCALE GENOMIC DNA]</scope>
    <source>
        <strain evidence="2">LVBAO_FW01</strain>
        <tissue evidence="2">Leaves</tissue>
    </source>
</reference>
<name>A0AAN9MW48_CANGL</name>
<evidence type="ECO:0000313" key="2">
    <source>
        <dbReference type="EMBL" id="KAK7361046.1"/>
    </source>
</evidence>
<evidence type="ECO:0000313" key="3">
    <source>
        <dbReference type="Proteomes" id="UP001367508"/>
    </source>
</evidence>
<feature type="region of interest" description="Disordered" evidence="1">
    <location>
        <begin position="102"/>
        <end position="127"/>
    </location>
</feature>
<gene>
    <name evidence="2" type="ORF">VNO77_03072</name>
</gene>
<feature type="region of interest" description="Disordered" evidence="1">
    <location>
        <begin position="21"/>
        <end position="51"/>
    </location>
</feature>
<feature type="compositionally biased region" description="Polar residues" evidence="1">
    <location>
        <begin position="25"/>
        <end position="36"/>
    </location>
</feature>
<organism evidence="2 3">
    <name type="scientific">Canavalia gladiata</name>
    <name type="common">Sword bean</name>
    <name type="synonym">Dolichos gladiatus</name>
    <dbReference type="NCBI Taxonomy" id="3824"/>
    <lineage>
        <taxon>Eukaryota</taxon>
        <taxon>Viridiplantae</taxon>
        <taxon>Streptophyta</taxon>
        <taxon>Embryophyta</taxon>
        <taxon>Tracheophyta</taxon>
        <taxon>Spermatophyta</taxon>
        <taxon>Magnoliopsida</taxon>
        <taxon>eudicotyledons</taxon>
        <taxon>Gunneridae</taxon>
        <taxon>Pentapetalae</taxon>
        <taxon>rosids</taxon>
        <taxon>fabids</taxon>
        <taxon>Fabales</taxon>
        <taxon>Fabaceae</taxon>
        <taxon>Papilionoideae</taxon>
        <taxon>50 kb inversion clade</taxon>
        <taxon>NPAAA clade</taxon>
        <taxon>indigoferoid/millettioid clade</taxon>
        <taxon>Phaseoleae</taxon>
        <taxon>Canavalia</taxon>
    </lineage>
</organism>